<accession>A0A9P0HD88</accession>
<dbReference type="EMBL" id="OV725080">
    <property type="protein sequence ID" value="CAH1400155.1"/>
    <property type="molecule type" value="Genomic_DNA"/>
</dbReference>
<feature type="region of interest" description="Disordered" evidence="1">
    <location>
        <begin position="1"/>
        <end position="92"/>
    </location>
</feature>
<gene>
    <name evidence="2" type="ORF">NEZAVI_LOCUS9455</name>
</gene>
<feature type="compositionally biased region" description="Basic and acidic residues" evidence="1">
    <location>
        <begin position="1"/>
        <end position="21"/>
    </location>
</feature>
<sequence>MCTQKADRLIIEESGRGGSKHDSRRHGHGGVGTTVIPSTSRPWGSWVHRWPVSTGSSPPRNRKPKIVNDFTSRVPSQLRSQPLAVPSPPLGGFPPVLPIPTDLLSMDMTQRRVMYSCQGCFGGLSQQSRSRCSNLSNIS</sequence>
<evidence type="ECO:0000256" key="1">
    <source>
        <dbReference type="SAM" id="MobiDB-lite"/>
    </source>
</evidence>
<reference evidence="2" key="1">
    <citation type="submission" date="2022-01" db="EMBL/GenBank/DDBJ databases">
        <authorList>
            <person name="King R."/>
        </authorList>
    </citation>
    <scope>NUCLEOTIDE SEQUENCE</scope>
</reference>
<feature type="compositionally biased region" description="Polar residues" evidence="1">
    <location>
        <begin position="69"/>
        <end position="80"/>
    </location>
</feature>
<evidence type="ECO:0000313" key="2">
    <source>
        <dbReference type="EMBL" id="CAH1400155.1"/>
    </source>
</evidence>
<protein>
    <submittedName>
        <fullName evidence="2">Uncharacterized protein</fullName>
    </submittedName>
</protein>
<dbReference type="AlphaFoldDB" id="A0A9P0HD88"/>
<name>A0A9P0HD88_NEZVI</name>
<dbReference type="Proteomes" id="UP001152798">
    <property type="component" value="Chromosome 4"/>
</dbReference>
<feature type="non-terminal residue" evidence="2">
    <location>
        <position position="1"/>
    </location>
</feature>
<feature type="non-terminal residue" evidence="2">
    <location>
        <position position="139"/>
    </location>
</feature>
<evidence type="ECO:0000313" key="3">
    <source>
        <dbReference type="Proteomes" id="UP001152798"/>
    </source>
</evidence>
<proteinExistence type="predicted"/>
<organism evidence="2 3">
    <name type="scientific">Nezara viridula</name>
    <name type="common">Southern green stink bug</name>
    <name type="synonym">Cimex viridulus</name>
    <dbReference type="NCBI Taxonomy" id="85310"/>
    <lineage>
        <taxon>Eukaryota</taxon>
        <taxon>Metazoa</taxon>
        <taxon>Ecdysozoa</taxon>
        <taxon>Arthropoda</taxon>
        <taxon>Hexapoda</taxon>
        <taxon>Insecta</taxon>
        <taxon>Pterygota</taxon>
        <taxon>Neoptera</taxon>
        <taxon>Paraneoptera</taxon>
        <taxon>Hemiptera</taxon>
        <taxon>Heteroptera</taxon>
        <taxon>Panheteroptera</taxon>
        <taxon>Pentatomomorpha</taxon>
        <taxon>Pentatomoidea</taxon>
        <taxon>Pentatomidae</taxon>
        <taxon>Pentatominae</taxon>
        <taxon>Nezara</taxon>
    </lineage>
</organism>
<keyword evidence="3" id="KW-1185">Reference proteome</keyword>